<dbReference type="Gene3D" id="1.10.287.1060">
    <property type="entry name" value="ESAT-6-like"/>
    <property type="match status" value="1"/>
</dbReference>
<comment type="caution">
    <text evidence="1">The sequence shown here is derived from an EMBL/GenBank/DDBJ whole genome shotgun (WGS) entry which is preliminary data.</text>
</comment>
<evidence type="ECO:0000313" key="2">
    <source>
        <dbReference type="Proteomes" id="UP001474181"/>
    </source>
</evidence>
<gene>
    <name evidence="1" type="ORF">ABT404_49230</name>
</gene>
<evidence type="ECO:0000313" key="1">
    <source>
        <dbReference type="EMBL" id="MER7187361.1"/>
    </source>
</evidence>
<dbReference type="Proteomes" id="UP001474181">
    <property type="component" value="Unassembled WGS sequence"/>
</dbReference>
<reference evidence="1 2" key="1">
    <citation type="submission" date="2024-06" db="EMBL/GenBank/DDBJ databases">
        <title>The Natural Products Discovery Center: Release of the First 8490 Sequenced Strains for Exploring Actinobacteria Biosynthetic Diversity.</title>
        <authorList>
            <person name="Kalkreuter E."/>
            <person name="Kautsar S.A."/>
            <person name="Yang D."/>
            <person name="Bader C.D."/>
            <person name="Teijaro C.N."/>
            <person name="Fluegel L."/>
            <person name="Davis C.M."/>
            <person name="Simpson J.R."/>
            <person name="Lauterbach L."/>
            <person name="Steele A.D."/>
            <person name="Gui C."/>
            <person name="Meng S."/>
            <person name="Li G."/>
            <person name="Viehrig K."/>
            <person name="Ye F."/>
            <person name="Su P."/>
            <person name="Kiefer A.F."/>
            <person name="Nichols A."/>
            <person name="Cepeda A.J."/>
            <person name="Yan W."/>
            <person name="Fan B."/>
            <person name="Jiang Y."/>
            <person name="Adhikari A."/>
            <person name="Zheng C.-J."/>
            <person name="Schuster L."/>
            <person name="Cowan T.M."/>
            <person name="Smanski M.J."/>
            <person name="Chevrette M.G."/>
            <person name="De Carvalho L.P.S."/>
            <person name="Shen B."/>
        </authorList>
    </citation>
    <scope>NUCLEOTIDE SEQUENCE [LARGE SCALE GENOMIC DNA]</scope>
    <source>
        <strain evidence="1 2">NPDC000234</strain>
    </source>
</reference>
<proteinExistence type="predicted"/>
<organism evidence="1 2">
    <name type="scientific">Streptomyces hyaluromycini</name>
    <dbReference type="NCBI Taxonomy" id="1377993"/>
    <lineage>
        <taxon>Bacteria</taxon>
        <taxon>Bacillati</taxon>
        <taxon>Actinomycetota</taxon>
        <taxon>Actinomycetes</taxon>
        <taxon>Kitasatosporales</taxon>
        <taxon>Streptomycetaceae</taxon>
        <taxon>Streptomyces</taxon>
    </lineage>
</organism>
<sequence>MSYGGINLDYEKIDGVTSQLKSAHEQIVPLLTNLRTQVNALVDDGMVFQQSSDTIRDTYNQFDTSLASAVKGINDFSDMFTSIKSNAQQFDQSISDSLHGKGDSGKSGS</sequence>
<dbReference type="InterPro" id="IPR036689">
    <property type="entry name" value="ESAT-6-like_sf"/>
</dbReference>
<evidence type="ECO:0008006" key="3">
    <source>
        <dbReference type="Google" id="ProtNLM"/>
    </source>
</evidence>
<dbReference type="SUPFAM" id="SSF140453">
    <property type="entry name" value="EsxAB dimer-like"/>
    <property type="match status" value="1"/>
</dbReference>
<accession>A0ABV1XEC3</accession>
<name>A0ABV1XEC3_9ACTN</name>
<protein>
    <recommendedName>
        <fullName evidence="3">Proteins of 100 residues with WXG</fullName>
    </recommendedName>
</protein>
<keyword evidence="2" id="KW-1185">Reference proteome</keyword>
<dbReference type="RefSeq" id="WP_350791724.1">
    <property type="nucleotide sequence ID" value="NZ_JBEPEK010000791.1"/>
</dbReference>
<dbReference type="EMBL" id="JBEPEK010000791">
    <property type="protein sequence ID" value="MER7187361.1"/>
    <property type="molecule type" value="Genomic_DNA"/>
</dbReference>